<evidence type="ECO:0000259" key="7">
    <source>
        <dbReference type="PROSITE" id="PS50048"/>
    </source>
</evidence>
<dbReference type="InterPro" id="IPR051089">
    <property type="entry name" value="prtT"/>
</dbReference>
<keyword evidence="9" id="KW-1185">Reference proteome</keyword>
<dbReference type="InterPro" id="IPR001138">
    <property type="entry name" value="Zn2Cys6_DnaBD"/>
</dbReference>
<feature type="compositionally biased region" description="Polar residues" evidence="6">
    <location>
        <begin position="583"/>
        <end position="595"/>
    </location>
</feature>
<gene>
    <name evidence="8" type="ORF">NliqN6_2946</name>
</gene>
<dbReference type="GO" id="GO:0000981">
    <property type="term" value="F:DNA-binding transcription factor activity, RNA polymerase II-specific"/>
    <property type="evidence" value="ECO:0007669"/>
    <property type="project" value="InterPro"/>
</dbReference>
<keyword evidence="4" id="KW-0804">Transcription</keyword>
<sequence length="680" mass="76037">MDRKVKRTKVSNACAACQTRKSRCELLNEDGCHRCRVLGTECSLAGSRSTGRTRSTSVEADRSRRISHTADTSMDRIHSDTLPITAQSTPTKHSTESRLDALESRLQALEAHFPPSSHAPFPVSNKRKFPSAPRLTETAPEGHVNVTQALVRNQDLWGTFTELAGLARDEGWISVEEIAIAGTMRAAYLSFQDLFYDILPLREISSAQTPRHPFIQSIILGYLAQCPDTINPLNIQQSRAIRLIMRENLINALSARPRTPIVRALLVATYLPGFTTFSSRDGDPPLPDPQYIVQVAKSMALALGMDRAEDCMVGYTDDGWDGEDSAGMDGYLLWRCICQQEFWISLIMSPHVPDPIPIDLAGHSTSTGNYSTDIHYHVRETARLQGIVAAPLLRVQGLCRTGPTEDDLMSIHTCFNEFLDGIKLWYARIDRKKARHLYITAKQYDYALHVRLAGWIQRIPRPICNPWLFQLLQNVGRSSIQRSVQLVTGLSNCKDLQERWHVSQHVVCFISYLGLIHVQAMFKHTNHQDWTGRRHVNHLEAFEETLTRLYPEIAGGFFQKGKASVERIQPHQDPAPVRVDPWSGSNANASGSHTHATSDVRHHLPQPVNYSQDWPPSADGYITLLSSTSLAPDLQAALMPGASMSYVGESGEFSADEMAAFETWWFNMMDSDETPGSLPS</sequence>
<evidence type="ECO:0000256" key="5">
    <source>
        <dbReference type="ARBA" id="ARBA00023242"/>
    </source>
</evidence>
<dbReference type="PANTHER" id="PTHR31845">
    <property type="entry name" value="FINGER DOMAIN PROTEIN, PUTATIVE-RELATED"/>
    <property type="match status" value="1"/>
</dbReference>
<proteinExistence type="predicted"/>
<dbReference type="GO" id="GO:0005634">
    <property type="term" value="C:nucleus"/>
    <property type="evidence" value="ECO:0007669"/>
    <property type="project" value="UniProtKB-SubCell"/>
</dbReference>
<dbReference type="InterPro" id="IPR036864">
    <property type="entry name" value="Zn2-C6_fun-type_DNA-bd_sf"/>
</dbReference>
<keyword evidence="2" id="KW-0805">Transcription regulation</keyword>
<dbReference type="Gene3D" id="4.10.240.10">
    <property type="entry name" value="Zn(2)-C6 fungal-type DNA-binding domain"/>
    <property type="match status" value="1"/>
</dbReference>
<comment type="subcellular location">
    <subcellularLocation>
        <location evidence="1">Nucleus</location>
    </subcellularLocation>
</comment>
<feature type="region of interest" description="Disordered" evidence="6">
    <location>
        <begin position="564"/>
        <end position="599"/>
    </location>
</feature>
<evidence type="ECO:0000256" key="1">
    <source>
        <dbReference type="ARBA" id="ARBA00004123"/>
    </source>
</evidence>
<dbReference type="OrthoDB" id="2593092at2759"/>
<name>A0A8H3YEJ3_9TREE</name>
<organism evidence="8 9">
    <name type="scientific">Naganishia liquefaciens</name>
    <dbReference type="NCBI Taxonomy" id="104408"/>
    <lineage>
        <taxon>Eukaryota</taxon>
        <taxon>Fungi</taxon>
        <taxon>Dikarya</taxon>
        <taxon>Basidiomycota</taxon>
        <taxon>Agaricomycotina</taxon>
        <taxon>Tremellomycetes</taxon>
        <taxon>Filobasidiales</taxon>
        <taxon>Filobasidiaceae</taxon>
        <taxon>Naganishia</taxon>
    </lineage>
</organism>
<feature type="region of interest" description="Disordered" evidence="6">
    <location>
        <begin position="45"/>
        <end position="71"/>
    </location>
</feature>
<feature type="region of interest" description="Disordered" evidence="6">
    <location>
        <begin position="114"/>
        <end position="137"/>
    </location>
</feature>
<dbReference type="EMBL" id="BLZA01000018">
    <property type="protein sequence ID" value="GHJ86544.1"/>
    <property type="molecule type" value="Genomic_DNA"/>
</dbReference>
<dbReference type="PANTHER" id="PTHR31845:SF17">
    <property type="entry name" value="ZN(II)2CYS6 TRANSCRIPTION FACTOR (EUROFUNG)"/>
    <property type="match status" value="1"/>
</dbReference>
<dbReference type="Pfam" id="PF00172">
    <property type="entry name" value="Zn_clus"/>
    <property type="match status" value="1"/>
</dbReference>
<reference evidence="8" key="1">
    <citation type="submission" date="2020-07" db="EMBL/GenBank/DDBJ databases">
        <title>Draft Genome Sequence of a Deep-Sea Yeast, Naganishia (Cryptococcus) liquefaciens strain N6.</title>
        <authorList>
            <person name="Han Y.W."/>
            <person name="Kajitani R."/>
            <person name="Morimoto H."/>
            <person name="Parhat M."/>
            <person name="Tsubouchi H."/>
            <person name="Bakenova O."/>
            <person name="Ogata M."/>
            <person name="Argunhan B."/>
            <person name="Aoki R."/>
            <person name="Kajiwara S."/>
            <person name="Itoh T."/>
            <person name="Iwasaki H."/>
        </authorList>
    </citation>
    <scope>NUCLEOTIDE SEQUENCE</scope>
    <source>
        <strain evidence="8">N6</strain>
    </source>
</reference>
<keyword evidence="5" id="KW-0539">Nucleus</keyword>
<dbReference type="GO" id="GO:0008270">
    <property type="term" value="F:zinc ion binding"/>
    <property type="evidence" value="ECO:0007669"/>
    <property type="project" value="InterPro"/>
</dbReference>
<dbReference type="Proteomes" id="UP000620104">
    <property type="component" value="Unassembled WGS sequence"/>
</dbReference>
<dbReference type="SUPFAM" id="SSF57701">
    <property type="entry name" value="Zn2/Cys6 DNA-binding domain"/>
    <property type="match status" value="1"/>
</dbReference>
<protein>
    <recommendedName>
        <fullName evidence="7">Zn(2)-C6 fungal-type domain-containing protein</fullName>
    </recommendedName>
</protein>
<dbReference type="GO" id="GO:0000976">
    <property type="term" value="F:transcription cis-regulatory region binding"/>
    <property type="evidence" value="ECO:0007669"/>
    <property type="project" value="TreeGrafter"/>
</dbReference>
<feature type="domain" description="Zn(2)-C6 fungal-type" evidence="7">
    <location>
        <begin position="13"/>
        <end position="44"/>
    </location>
</feature>
<comment type="caution">
    <text evidence="8">The sequence shown here is derived from an EMBL/GenBank/DDBJ whole genome shotgun (WGS) entry which is preliminary data.</text>
</comment>
<evidence type="ECO:0000256" key="6">
    <source>
        <dbReference type="SAM" id="MobiDB-lite"/>
    </source>
</evidence>
<feature type="compositionally biased region" description="Low complexity" evidence="6">
    <location>
        <begin position="46"/>
        <end position="57"/>
    </location>
</feature>
<evidence type="ECO:0000256" key="2">
    <source>
        <dbReference type="ARBA" id="ARBA00023015"/>
    </source>
</evidence>
<dbReference type="PROSITE" id="PS50048">
    <property type="entry name" value="ZN2_CY6_FUNGAL_2"/>
    <property type="match status" value="1"/>
</dbReference>
<keyword evidence="3" id="KW-0238">DNA-binding</keyword>
<accession>A0A8H3YEJ3</accession>
<evidence type="ECO:0000313" key="8">
    <source>
        <dbReference type="EMBL" id="GHJ86544.1"/>
    </source>
</evidence>
<evidence type="ECO:0000256" key="3">
    <source>
        <dbReference type="ARBA" id="ARBA00023125"/>
    </source>
</evidence>
<dbReference type="SMART" id="SM00066">
    <property type="entry name" value="GAL4"/>
    <property type="match status" value="1"/>
</dbReference>
<evidence type="ECO:0000256" key="4">
    <source>
        <dbReference type="ARBA" id="ARBA00023163"/>
    </source>
</evidence>
<evidence type="ECO:0000313" key="9">
    <source>
        <dbReference type="Proteomes" id="UP000620104"/>
    </source>
</evidence>
<dbReference type="AlphaFoldDB" id="A0A8H3YEJ3"/>